<gene>
    <name evidence="2" type="ORF">Vbra_31</name>
</gene>
<organism evidence="2 3">
    <name type="scientific">Vitrella brassicaformis (strain CCMP3155)</name>
    <dbReference type="NCBI Taxonomy" id="1169540"/>
    <lineage>
        <taxon>Eukaryota</taxon>
        <taxon>Sar</taxon>
        <taxon>Alveolata</taxon>
        <taxon>Colpodellida</taxon>
        <taxon>Vitrellaceae</taxon>
        <taxon>Vitrella</taxon>
    </lineage>
</organism>
<evidence type="ECO:0000313" key="2">
    <source>
        <dbReference type="EMBL" id="CEM33497.1"/>
    </source>
</evidence>
<dbReference type="InParanoid" id="A0A0G4GS96"/>
<reference evidence="2 3" key="1">
    <citation type="submission" date="2014-11" db="EMBL/GenBank/DDBJ databases">
        <authorList>
            <person name="Zhu J."/>
            <person name="Qi W."/>
            <person name="Song R."/>
        </authorList>
    </citation>
    <scope>NUCLEOTIDE SEQUENCE [LARGE SCALE GENOMIC DNA]</scope>
</reference>
<dbReference type="AlphaFoldDB" id="A0A0G4GS96"/>
<dbReference type="PhylomeDB" id="A0A0G4GS96"/>
<sequence length="348" mass="38963">MSEEALSARVAALQLAFEQHREKTQQEIRSIKDRHEQQQAALAQKAQESAGEARLRSRLESEIAARQALAQQVQEQRRYLVEEVSIDVRVEFDDEIKEVKETIEEVMAGVCYNLEQIAFHYGRNVPSSKGLKLMMVADQLCQLGKQFLRLSSLCGQYRFLREWLGGFMALKSMNLLYKSSRDGQKYPTFLDKTRGVPRPFILIRYGPSHLFGCTIDGPLTEPEDPQHYAFTPRPVSLYSISGAYDMPCEIPIPTDKPQVVGVVGREVTNHSASAVLISAWEVANLRLAFARPGTTVTPSASSMLVRKEHLPRGFQGPTTRDSPDGVYGTLAGVAYFSPTEVEVWALTP</sequence>
<protein>
    <recommendedName>
        <fullName evidence="4">TLDc domain-containing protein</fullName>
    </recommendedName>
</protein>
<accession>A0A0G4GS96</accession>
<evidence type="ECO:0008006" key="4">
    <source>
        <dbReference type="Google" id="ProtNLM"/>
    </source>
</evidence>
<dbReference type="EMBL" id="CDMY01000784">
    <property type="protein sequence ID" value="CEM33497.1"/>
    <property type="molecule type" value="Genomic_DNA"/>
</dbReference>
<proteinExistence type="predicted"/>
<name>A0A0G4GS96_VITBC</name>
<dbReference type="Proteomes" id="UP000041254">
    <property type="component" value="Unassembled WGS sequence"/>
</dbReference>
<keyword evidence="3" id="KW-1185">Reference proteome</keyword>
<evidence type="ECO:0000256" key="1">
    <source>
        <dbReference type="SAM" id="Coils"/>
    </source>
</evidence>
<keyword evidence="1" id="KW-0175">Coiled coil</keyword>
<feature type="coiled-coil region" evidence="1">
    <location>
        <begin position="21"/>
        <end position="76"/>
    </location>
</feature>
<evidence type="ECO:0000313" key="3">
    <source>
        <dbReference type="Proteomes" id="UP000041254"/>
    </source>
</evidence>
<dbReference type="VEuPathDB" id="CryptoDB:Vbra_31"/>